<accession>A0A1H8F4B1</accession>
<gene>
    <name evidence="3" type="ORF">SAMN04488103_10460</name>
</gene>
<evidence type="ECO:0000313" key="3">
    <source>
        <dbReference type="EMBL" id="SEN26549.1"/>
    </source>
</evidence>
<name>A0A1H8F4B1_9RHOB</name>
<dbReference type="InterPro" id="IPR003646">
    <property type="entry name" value="SH3-like_bac-type"/>
</dbReference>
<feature type="signal peptide" evidence="1">
    <location>
        <begin position="1"/>
        <end position="19"/>
    </location>
</feature>
<keyword evidence="4" id="KW-1185">Reference proteome</keyword>
<dbReference type="Pfam" id="PF08239">
    <property type="entry name" value="SH3_3"/>
    <property type="match status" value="1"/>
</dbReference>
<reference evidence="3 4" key="1">
    <citation type="submission" date="2016-10" db="EMBL/GenBank/DDBJ databases">
        <authorList>
            <person name="de Groot N.N."/>
        </authorList>
    </citation>
    <scope>NUCLEOTIDE SEQUENCE [LARGE SCALE GENOMIC DNA]</scope>
    <source>
        <strain evidence="3 4">DSM 3857</strain>
    </source>
</reference>
<evidence type="ECO:0000256" key="1">
    <source>
        <dbReference type="SAM" id="SignalP"/>
    </source>
</evidence>
<protein>
    <submittedName>
        <fullName evidence="3">SH3 domain-containing protein</fullName>
    </submittedName>
</protein>
<keyword evidence="1" id="KW-0732">Signal</keyword>
<organism evidence="3 4">
    <name type="scientific">Gemmobacter aquatilis</name>
    <dbReference type="NCBI Taxonomy" id="933059"/>
    <lineage>
        <taxon>Bacteria</taxon>
        <taxon>Pseudomonadati</taxon>
        <taxon>Pseudomonadota</taxon>
        <taxon>Alphaproteobacteria</taxon>
        <taxon>Rhodobacterales</taxon>
        <taxon>Paracoccaceae</taxon>
        <taxon>Gemmobacter</taxon>
    </lineage>
</organism>
<feature type="domain" description="SH3b" evidence="2">
    <location>
        <begin position="167"/>
        <end position="221"/>
    </location>
</feature>
<proteinExistence type="predicted"/>
<dbReference type="Gene3D" id="2.60.120.380">
    <property type="match status" value="1"/>
</dbReference>
<dbReference type="AlphaFoldDB" id="A0A1H8F4B1"/>
<dbReference type="EMBL" id="FOCE01000004">
    <property type="protein sequence ID" value="SEN26549.1"/>
    <property type="molecule type" value="Genomic_DNA"/>
</dbReference>
<sequence>MPMRILRLAAMALAVTAFAQIPSPTSAQTTTQRVTFPTGKDSGTVKGRIAGDEAMRFTLGARGGQRMIVEMTTSNASAYFNITAPGAAEALHIGSVAGNNFEGLLPTTGDYTVEVYLMRNAARRGEAADFAISFRIAAAAAAVQSDFADGLAGGPDYWAVSGLPPGDRLNLRAGPGTAQRVLGSLGEGEVIRNLGCRMEGGGRWCQVSTSYGTGWVAGRFLRESSAPGANIAPPAPLPAAKPGQPRGNGEPFTAMGTLPCARAKGQPTGPCAFGVIRPALGEANLWIAHPQGGERYILFQDGAPVFTDAQAKIRFEREVDLYLIRIGAERFEVPRAVIYGG</sequence>
<evidence type="ECO:0000313" key="4">
    <source>
        <dbReference type="Proteomes" id="UP000198761"/>
    </source>
</evidence>
<dbReference type="Gene3D" id="2.30.30.40">
    <property type="entry name" value="SH3 Domains"/>
    <property type="match status" value="1"/>
</dbReference>
<dbReference type="Proteomes" id="UP000198761">
    <property type="component" value="Unassembled WGS sequence"/>
</dbReference>
<evidence type="ECO:0000259" key="2">
    <source>
        <dbReference type="Pfam" id="PF08239"/>
    </source>
</evidence>
<feature type="chain" id="PRO_5011657328" evidence="1">
    <location>
        <begin position="20"/>
        <end position="341"/>
    </location>
</feature>